<dbReference type="FunFam" id="2.30.42.10:FF:000100">
    <property type="entry name" value="Shroom family member 2"/>
    <property type="match status" value="1"/>
</dbReference>
<keyword evidence="3" id="KW-0217">Developmental protein</keyword>
<keyword evidence="5" id="KW-0597">Phosphoprotein</keyword>
<dbReference type="GO" id="GO:0009898">
    <property type="term" value="C:cytoplasmic side of plasma membrane"/>
    <property type="evidence" value="ECO:0007669"/>
    <property type="project" value="Ensembl"/>
</dbReference>
<evidence type="ECO:0000313" key="11">
    <source>
        <dbReference type="Ensembl" id="ENSMMSP00000021654.1"/>
    </source>
</evidence>
<dbReference type="Pfam" id="PF08687">
    <property type="entry name" value="ASD2"/>
    <property type="match status" value="1"/>
</dbReference>
<feature type="compositionally biased region" description="Polar residues" evidence="8">
    <location>
        <begin position="524"/>
        <end position="544"/>
    </location>
</feature>
<evidence type="ECO:0000256" key="8">
    <source>
        <dbReference type="SAM" id="MobiDB-lite"/>
    </source>
</evidence>
<dbReference type="GO" id="GO:0043296">
    <property type="term" value="C:apical junction complex"/>
    <property type="evidence" value="ECO:0007669"/>
    <property type="project" value="TreeGrafter"/>
</dbReference>
<dbReference type="SUPFAM" id="SSF50156">
    <property type="entry name" value="PDZ domain-like"/>
    <property type="match status" value="1"/>
</dbReference>
<dbReference type="PANTHER" id="PTHR15012">
    <property type="entry name" value="APICAL PROTEIN/SHROOM-RELATED"/>
    <property type="match status" value="1"/>
</dbReference>
<feature type="region of interest" description="Disordered" evidence="8">
    <location>
        <begin position="1030"/>
        <end position="1050"/>
    </location>
</feature>
<evidence type="ECO:0000256" key="1">
    <source>
        <dbReference type="ARBA" id="ARBA00004245"/>
    </source>
</evidence>
<dbReference type="GO" id="GO:0005912">
    <property type="term" value="C:adherens junction"/>
    <property type="evidence" value="ECO:0007669"/>
    <property type="project" value="TreeGrafter"/>
</dbReference>
<dbReference type="Gene3D" id="6.10.250.3120">
    <property type="match status" value="1"/>
</dbReference>
<keyword evidence="12" id="KW-1185">Reference proteome</keyword>
<reference evidence="11" key="2">
    <citation type="submission" date="2025-09" db="UniProtKB">
        <authorList>
            <consortium name="Ensembl"/>
        </authorList>
    </citation>
    <scope>IDENTIFICATION</scope>
</reference>
<dbReference type="PROSITE" id="PS51307">
    <property type="entry name" value="ASD2"/>
    <property type="match status" value="1"/>
</dbReference>
<keyword evidence="4" id="KW-0963">Cytoplasm</keyword>
<evidence type="ECO:0000313" key="12">
    <source>
        <dbReference type="Proteomes" id="UP000694544"/>
    </source>
</evidence>
<dbReference type="PROSITE" id="PS50106">
    <property type="entry name" value="PDZ"/>
    <property type="match status" value="1"/>
</dbReference>
<feature type="compositionally biased region" description="Pro residues" evidence="8">
    <location>
        <begin position="1097"/>
        <end position="1106"/>
    </location>
</feature>
<evidence type="ECO:0000256" key="4">
    <source>
        <dbReference type="ARBA" id="ARBA00022490"/>
    </source>
</evidence>
<feature type="region of interest" description="Disordered" evidence="8">
    <location>
        <begin position="781"/>
        <end position="810"/>
    </location>
</feature>
<feature type="region of interest" description="Disordered" evidence="8">
    <location>
        <begin position="1081"/>
        <end position="1173"/>
    </location>
</feature>
<feature type="compositionally biased region" description="Acidic residues" evidence="8">
    <location>
        <begin position="1126"/>
        <end position="1158"/>
    </location>
</feature>
<proteinExistence type="inferred from homology"/>
<reference evidence="11" key="1">
    <citation type="submission" date="2025-08" db="UniProtKB">
        <authorList>
            <consortium name="Ensembl"/>
        </authorList>
    </citation>
    <scope>IDENTIFICATION</scope>
</reference>
<dbReference type="Ensembl" id="ENSMMST00000023932.1">
    <property type="protein sequence ID" value="ENSMMSP00000021654.1"/>
    <property type="gene ID" value="ENSMMSG00000016224.1"/>
</dbReference>
<feature type="compositionally biased region" description="Basic and acidic residues" evidence="8">
    <location>
        <begin position="500"/>
        <end position="522"/>
    </location>
</feature>
<dbReference type="PANTHER" id="PTHR15012:SF35">
    <property type="entry name" value="PROTEIN SHROOM4"/>
    <property type="match status" value="1"/>
</dbReference>
<dbReference type="InterPro" id="IPR036034">
    <property type="entry name" value="PDZ_sf"/>
</dbReference>
<evidence type="ECO:0000256" key="3">
    <source>
        <dbReference type="ARBA" id="ARBA00022473"/>
    </source>
</evidence>
<dbReference type="GO" id="GO:0051015">
    <property type="term" value="F:actin filament binding"/>
    <property type="evidence" value="ECO:0007669"/>
    <property type="project" value="Ensembl"/>
</dbReference>
<feature type="domain" description="ASD2" evidence="10">
    <location>
        <begin position="1185"/>
        <end position="1485"/>
    </location>
</feature>
<dbReference type="GO" id="GO:0005884">
    <property type="term" value="C:actin filament"/>
    <property type="evidence" value="ECO:0007669"/>
    <property type="project" value="Ensembl"/>
</dbReference>
<dbReference type="GeneTree" id="ENSGT00940000159479"/>
<dbReference type="CDD" id="cd06750">
    <property type="entry name" value="PDZ_shroom2_3_4-like"/>
    <property type="match status" value="1"/>
</dbReference>
<dbReference type="GO" id="GO:0005925">
    <property type="term" value="C:focal adhesion"/>
    <property type="evidence" value="ECO:0007669"/>
    <property type="project" value="Ensembl"/>
</dbReference>
<dbReference type="SMART" id="SM00228">
    <property type="entry name" value="PDZ"/>
    <property type="match status" value="1"/>
</dbReference>
<evidence type="ECO:0000256" key="6">
    <source>
        <dbReference type="ARBA" id="ARBA00023203"/>
    </source>
</evidence>
<dbReference type="GO" id="GO:0007420">
    <property type="term" value="P:brain development"/>
    <property type="evidence" value="ECO:0007669"/>
    <property type="project" value="Ensembl"/>
</dbReference>
<feature type="compositionally biased region" description="Low complexity" evidence="8">
    <location>
        <begin position="488"/>
        <end position="499"/>
    </location>
</feature>
<evidence type="ECO:0000259" key="10">
    <source>
        <dbReference type="PROSITE" id="PS51307"/>
    </source>
</evidence>
<dbReference type="GO" id="GO:0030864">
    <property type="term" value="C:cortical actin cytoskeleton"/>
    <property type="evidence" value="ECO:0007669"/>
    <property type="project" value="Ensembl"/>
</dbReference>
<organism evidence="11 12">
    <name type="scientific">Moschus moschiferus</name>
    <name type="common">Siberian musk deer</name>
    <name type="synonym">Moschus sibiricus</name>
    <dbReference type="NCBI Taxonomy" id="68415"/>
    <lineage>
        <taxon>Eukaryota</taxon>
        <taxon>Metazoa</taxon>
        <taxon>Chordata</taxon>
        <taxon>Craniata</taxon>
        <taxon>Vertebrata</taxon>
        <taxon>Euteleostomi</taxon>
        <taxon>Mammalia</taxon>
        <taxon>Eutheria</taxon>
        <taxon>Laurasiatheria</taxon>
        <taxon>Artiodactyla</taxon>
        <taxon>Ruminantia</taxon>
        <taxon>Pecora</taxon>
        <taxon>Moschidae</taxon>
        <taxon>Moschus</taxon>
    </lineage>
</organism>
<feature type="region of interest" description="Disordered" evidence="8">
    <location>
        <begin position="430"/>
        <end position="718"/>
    </location>
</feature>
<dbReference type="InterPro" id="IPR001478">
    <property type="entry name" value="PDZ"/>
</dbReference>
<evidence type="ECO:0000256" key="5">
    <source>
        <dbReference type="ARBA" id="ARBA00022553"/>
    </source>
</evidence>
<dbReference type="GO" id="GO:0007015">
    <property type="term" value="P:actin filament organization"/>
    <property type="evidence" value="ECO:0007669"/>
    <property type="project" value="Ensembl"/>
</dbReference>
<dbReference type="GO" id="GO:0050890">
    <property type="term" value="P:cognition"/>
    <property type="evidence" value="ECO:0007669"/>
    <property type="project" value="Ensembl"/>
</dbReference>
<dbReference type="InterPro" id="IPR014799">
    <property type="entry name" value="ASD2_dom"/>
</dbReference>
<feature type="compositionally biased region" description="Polar residues" evidence="8">
    <location>
        <begin position="249"/>
        <end position="261"/>
    </location>
</feature>
<comment type="subcellular location">
    <subcellularLocation>
        <location evidence="1">Cytoplasm</location>
        <location evidence="1">Cytoskeleton</location>
    </subcellularLocation>
</comment>
<accession>A0A8C6E0I8</accession>
<evidence type="ECO:0000256" key="7">
    <source>
        <dbReference type="ARBA" id="ARBA00023212"/>
    </source>
</evidence>
<name>A0A8C6E0I8_MOSMO</name>
<dbReference type="GO" id="GO:0005654">
    <property type="term" value="C:nucleoplasm"/>
    <property type="evidence" value="ECO:0007669"/>
    <property type="project" value="Ensembl"/>
</dbReference>
<evidence type="ECO:0000256" key="2">
    <source>
        <dbReference type="ARBA" id="ARBA00006469"/>
    </source>
</evidence>
<comment type="similarity">
    <text evidence="2">Belongs to the shroom family.</text>
</comment>
<feature type="region of interest" description="Disordered" evidence="8">
    <location>
        <begin position="213"/>
        <end position="281"/>
    </location>
</feature>
<dbReference type="GO" id="GO:0016324">
    <property type="term" value="C:apical plasma membrane"/>
    <property type="evidence" value="ECO:0007669"/>
    <property type="project" value="Ensembl"/>
</dbReference>
<protein>
    <submittedName>
        <fullName evidence="11">Shroom family member 4</fullName>
    </submittedName>
</protein>
<dbReference type="Gene3D" id="2.30.42.10">
    <property type="match status" value="1"/>
</dbReference>
<feature type="compositionally biased region" description="Polar residues" evidence="8">
    <location>
        <begin position="688"/>
        <end position="710"/>
    </location>
</feature>
<feature type="domain" description="PDZ" evidence="9">
    <location>
        <begin position="10"/>
        <end position="92"/>
    </location>
</feature>
<dbReference type="GO" id="GO:0045159">
    <property type="term" value="F:myosin II binding"/>
    <property type="evidence" value="ECO:0007669"/>
    <property type="project" value="Ensembl"/>
</dbReference>
<dbReference type="GO" id="GO:0009925">
    <property type="term" value="C:basal plasma membrane"/>
    <property type="evidence" value="ECO:0007669"/>
    <property type="project" value="Ensembl"/>
</dbReference>
<keyword evidence="6" id="KW-0009">Actin-binding</keyword>
<dbReference type="Proteomes" id="UP000694544">
    <property type="component" value="Unplaced"/>
</dbReference>
<keyword evidence="7" id="KW-0206">Cytoskeleton</keyword>
<gene>
    <name evidence="11" type="primary">SHROOM4</name>
</gene>
<feature type="compositionally biased region" description="Polar residues" evidence="8">
    <location>
        <begin position="781"/>
        <end position="800"/>
    </location>
</feature>
<evidence type="ECO:0000259" key="9">
    <source>
        <dbReference type="PROSITE" id="PS50106"/>
    </source>
</evidence>
<dbReference type="InterPro" id="IPR027685">
    <property type="entry name" value="Shroom_fam"/>
</dbReference>
<dbReference type="GO" id="GO:0001725">
    <property type="term" value="C:stress fiber"/>
    <property type="evidence" value="ECO:0007669"/>
    <property type="project" value="Ensembl"/>
</dbReference>
<dbReference type="Pfam" id="PF00595">
    <property type="entry name" value="PDZ"/>
    <property type="match status" value="1"/>
</dbReference>
<sequence>MENRPGSFQYVPVQLQGGAPWGFTLKGGLEHCEPLTVSKIEDGGKAALSQKMRTGDELVNINGTPLYGSRQEALILIKGSFRTLKLIVRRRNAPVSRPHSWHVAKLLEGCPEAATTMHFPSEAFSLSWHSGCNTSDVCVQWCPLSRHCSTEKSSSIGSMESLEQPGQATYEGQLLPIDQSTYPNQRDSAYSSFSASSNASDCALSLRPEEPASVDCIMQGPGPTKAPNGRPNVMETSGGGWRTSGGHLTPSSQMSSCPQEVSHSEPAKAARGPPQPPVRRDSLQASRAQLFNGEQCRASELIDSLQQKEKPSLDTMLSPRNPNRFCCLSGQDQVTNEGHQNCELSQPPESSQKGSEHLLMEASAKAVRVPKAYDKTSSIGSSPLNQASAELAKTSFGSSPHLIGPTGHRHSAPEQLLVSHLQRVHLDTKDSKGTELQAGQDGQEWTLSPLHMHSSHTSKKSTYAPAGGTQDQPSKERKTKPVDDRPLGSGHQSPSSSPHGEAEGHHPERGFQDPNRASRADSELVSQQSSGSLAQQTRDYSSASKVAGSTDATEEGDSEPQECGRVGSRRNGGYRGRSIQNRRKSERFATNLRNEIQRRKAQLQKGKSPLSQLCYTKEPVEETEETLESPPLPSSNSVLLSSYKKPPSPRDKLFNKSMILRARSSECLSQAPEGQESRIGLEGRVSPGQRSGQSSLSQNTWWKASDPSSSDSEKTNVHHGVCGGHWRWSPDHNLQPHVALAMEGPSNPSDKELKASTVQAGEEAILLPFADRRKFFEESSKSLSTSHLPGLTTHNKTFTQRPKPIDQNFQPMSSSYRELRRHPMDQSYHSTDQPYHATDQSFHSISPLQSETPTYTECFASKGLEQSMCCKPLHCGDFDYHRTCSYSCNVQGAVVHDPCIYCSGEICPALRKRNMIPNCYNCRCHHHQCIRCSACCHNPQHGTLEDSSLKPGNTWKPRKPTVQEFPGDKWKPITGNRKTSQSGREMAHSKASFSWATPFHLCLENPALDLSSYRAVSSLDLLGDFKHSSKKTEETSVYEEESSLASMPRPLRSRAFSESHITLDPQSSQVWEQHRKELFNKVDETQPDALGARKKAFPPPRPPPPNWEKYRLFRAAQQQQKKQQQEEEEEDEEEVEEEEEEGVEEEEEEEEAGEEEELPPQYFSSETTGSGALHPEEVLDQPQLPAFGHLEAPRQGSQSLPAEPESFALRSSDFLPPVRDHLGSQAEKAQPPCYYGIGGLWRTSEQETTDSKQDFQHFSPPQGAPGIPTSYSAYYNISVAKAELLNKLKDQPEMLEIGLGEEEIDHELAQKKVQLIESIGRKLSVLREAQRGLLEDIAANSALGEEVEASLKALCKSNEFEKYRLFIGDLDKVVNLLLSLSGRLARVENALNSIDSEANQEKLVLIEKKQQLTGQLADAKELKEHVDRREKLVFGMVSRYLPQDQLQDYQHFVKMKSALIIEQRELEEKIKLGEEQLKCLRESLLLGPSNF</sequence>
<feature type="compositionally biased region" description="Basic and acidic residues" evidence="8">
    <location>
        <begin position="473"/>
        <end position="486"/>
    </location>
</feature>
<feature type="region of interest" description="Disordered" evidence="8">
    <location>
        <begin position="947"/>
        <end position="984"/>
    </location>
</feature>